<dbReference type="AlphaFoldDB" id="J1F3H4"/>
<evidence type="ECO:0000256" key="1">
    <source>
        <dbReference type="ARBA" id="ARBA00001917"/>
    </source>
</evidence>
<dbReference type="EMBL" id="AYYH01000003">
    <property type="protein sequence ID" value="KRN11256.1"/>
    <property type="molecule type" value="Genomic_DNA"/>
</dbReference>
<evidence type="ECO:0000256" key="6">
    <source>
        <dbReference type="ARBA" id="ARBA00022630"/>
    </source>
</evidence>
<sequence>MKKINLNTQGRNGKIEFEVDIEKNKIKDLKIINHMETPGIFNQVFSKLKSDVISNQSFDVDTISGATIMTKSILDTAKEAITDNGIHLNGKKSENTQVQKKKEIVTDTLVIGGGGAGLVAASKALSLGSKVILLEKNGYLGGATILNGSNVVGTGSKTSKKIFESDYGDSPGLLAKDVSKESRQTNYTDLTKIMVENIGNAIDFVSDFANLDYRKAQTQTPEHSVERQIELPSSSSYEFIDKMAKAFFKKGGEILLDVRVENMTIEKNMVKGVIAESKYVSYYIKAKSVILASGGYGAKVLKEGKGEGIDYYGPMTSTGDSYQFTHSLSLKAHDQNWLKVYPHGVEVEPGIAKLTTYASKMATDMGAIYVNKKGQRIVNESDVYTKLRDAILEQSERIAYLIMDERTWKEFYKLLVLHDFSKNEIKEYLKNDGSKIPIFVKGSLEKIANKANIDEQGLIKTLEKYEEYAVNEEDPEFGRAADYLHSFEGSIFYAVEQRDRFATTLGGYIVDEKMNLLNSANRPIKNLFGAGEIIGGANGHDSMPSMMNSWSFSSGFAAGRAAIIYEDKM</sequence>
<dbReference type="SUPFAM" id="SSF56425">
    <property type="entry name" value="Succinate dehydrogenase/fumarate reductase flavoprotein, catalytic domain"/>
    <property type="match status" value="1"/>
</dbReference>
<reference evidence="11 12" key="1">
    <citation type="journal article" date="2015" name="Genome Announc.">
        <title>Expanding the biotechnology potential of lactobacilli through comparative genomics of 213 strains and associated genera.</title>
        <authorList>
            <person name="Sun Z."/>
            <person name="Harris H.M."/>
            <person name="McCann A."/>
            <person name="Guo C."/>
            <person name="Argimon S."/>
            <person name="Zhang W."/>
            <person name="Yang X."/>
            <person name="Jeffery I.B."/>
            <person name="Cooney J.C."/>
            <person name="Kagawa T.F."/>
            <person name="Liu W."/>
            <person name="Song Y."/>
            <person name="Salvetti E."/>
            <person name="Wrobel A."/>
            <person name="Rasinkangas P."/>
            <person name="Parkhill J."/>
            <person name="Rea M.C."/>
            <person name="O'Sullivan O."/>
            <person name="Ritari J."/>
            <person name="Douillard F.P."/>
            <person name="Paul Ross R."/>
            <person name="Yang R."/>
            <person name="Briner A.E."/>
            <person name="Felis G.E."/>
            <person name="de Vos W.M."/>
            <person name="Barrangou R."/>
            <person name="Klaenhammer T.R."/>
            <person name="Caufield P.W."/>
            <person name="Cui Y."/>
            <person name="Zhang H."/>
            <person name="O'Toole P.W."/>
        </authorList>
    </citation>
    <scope>NUCLEOTIDE SEQUENCE [LARGE SCALE GENOMIC DNA]</scope>
    <source>
        <strain evidence="11 12">DSM 20444</strain>
    </source>
</reference>
<keyword evidence="6" id="KW-0285">Flavoprotein</keyword>
<accession>J1F3H4</accession>
<dbReference type="Gene3D" id="3.50.50.60">
    <property type="entry name" value="FAD/NAD(P)-binding domain"/>
    <property type="match status" value="1"/>
</dbReference>
<dbReference type="InterPro" id="IPR050315">
    <property type="entry name" value="FAD-oxidoreductase_2"/>
</dbReference>
<dbReference type="InterPro" id="IPR027477">
    <property type="entry name" value="Succ_DH/fumarate_Rdtase_cat_sf"/>
</dbReference>
<dbReference type="PANTHER" id="PTHR43400:SF7">
    <property type="entry name" value="FAD-DEPENDENT OXIDOREDUCTASE 2 FAD BINDING DOMAIN-CONTAINING PROTEIN"/>
    <property type="match status" value="1"/>
</dbReference>
<dbReference type="SUPFAM" id="SSF51905">
    <property type="entry name" value="FAD/NAD(P)-binding domain"/>
    <property type="match status" value="1"/>
</dbReference>
<keyword evidence="7" id="KW-0274">FAD</keyword>
<comment type="similarity">
    <text evidence="3">Belongs to the FAD-dependent oxidoreductase 2 family. FRD/SDH subfamily.</text>
</comment>
<dbReference type="EC" id="1.3.99.33" evidence="4"/>
<evidence type="ECO:0000256" key="7">
    <source>
        <dbReference type="ARBA" id="ARBA00022827"/>
    </source>
</evidence>
<evidence type="ECO:0000256" key="4">
    <source>
        <dbReference type="ARBA" id="ARBA00013137"/>
    </source>
</evidence>
<dbReference type="Pfam" id="PF00890">
    <property type="entry name" value="FAD_binding_2"/>
    <property type="match status" value="1"/>
</dbReference>
<gene>
    <name evidence="11" type="ORF">FD00_GL001259</name>
</gene>
<dbReference type="GeneID" id="98315301"/>
<evidence type="ECO:0000256" key="8">
    <source>
        <dbReference type="ARBA" id="ARBA00023002"/>
    </source>
</evidence>
<name>J1F3H4_9LACO</name>
<keyword evidence="12" id="KW-1185">Reference proteome</keyword>
<organism evidence="11 12">
    <name type="scientific">Liquorilactobacillus mali KCTC 3596 = DSM 20444</name>
    <dbReference type="NCBI Taxonomy" id="1046596"/>
    <lineage>
        <taxon>Bacteria</taxon>
        <taxon>Bacillati</taxon>
        <taxon>Bacillota</taxon>
        <taxon>Bacilli</taxon>
        <taxon>Lactobacillales</taxon>
        <taxon>Lactobacillaceae</taxon>
        <taxon>Liquorilactobacillus</taxon>
    </lineage>
</organism>
<evidence type="ECO:0000256" key="2">
    <source>
        <dbReference type="ARBA" id="ARBA00001974"/>
    </source>
</evidence>
<evidence type="ECO:0000313" key="11">
    <source>
        <dbReference type="EMBL" id="KRN11256.1"/>
    </source>
</evidence>
<dbReference type="Gene3D" id="3.90.1010.20">
    <property type="match status" value="1"/>
</dbReference>
<dbReference type="PANTHER" id="PTHR43400">
    <property type="entry name" value="FUMARATE REDUCTASE"/>
    <property type="match status" value="1"/>
</dbReference>
<dbReference type="PATRIC" id="fig|1046596.6.peg.1342"/>
<proteinExistence type="inferred from homology"/>
<evidence type="ECO:0000259" key="10">
    <source>
        <dbReference type="SMART" id="SM00900"/>
    </source>
</evidence>
<dbReference type="Pfam" id="PF04205">
    <property type="entry name" value="FMN_bind"/>
    <property type="match status" value="1"/>
</dbReference>
<dbReference type="InterPro" id="IPR007329">
    <property type="entry name" value="FMN-bd"/>
</dbReference>
<dbReference type="InterPro" id="IPR036188">
    <property type="entry name" value="FAD/NAD-bd_sf"/>
</dbReference>
<evidence type="ECO:0000313" key="12">
    <source>
        <dbReference type="Proteomes" id="UP000050898"/>
    </source>
</evidence>
<dbReference type="SMART" id="SM00900">
    <property type="entry name" value="FMN_bind"/>
    <property type="match status" value="1"/>
</dbReference>
<comment type="caution">
    <text evidence="11">The sequence shown here is derived from an EMBL/GenBank/DDBJ whole genome shotgun (WGS) entry which is preliminary data.</text>
</comment>
<comment type="cofactor">
    <cofactor evidence="1">
        <name>FMN</name>
        <dbReference type="ChEBI" id="CHEBI:58210"/>
    </cofactor>
</comment>
<dbReference type="Proteomes" id="UP000050898">
    <property type="component" value="Unassembled WGS sequence"/>
</dbReference>
<dbReference type="Gene3D" id="3.90.700.10">
    <property type="entry name" value="Succinate dehydrogenase/fumarate reductase flavoprotein, catalytic domain"/>
    <property type="match status" value="1"/>
</dbReference>
<dbReference type="OrthoDB" id="9806724at2"/>
<dbReference type="GO" id="GO:0016020">
    <property type="term" value="C:membrane"/>
    <property type="evidence" value="ECO:0007669"/>
    <property type="project" value="InterPro"/>
</dbReference>
<dbReference type="GO" id="GO:0033765">
    <property type="term" value="F:steroid dehydrogenase activity, acting on the CH-CH group of donors"/>
    <property type="evidence" value="ECO:0007669"/>
    <property type="project" value="UniProtKB-ARBA"/>
</dbReference>
<dbReference type="GO" id="GO:0010181">
    <property type="term" value="F:FMN binding"/>
    <property type="evidence" value="ECO:0007669"/>
    <property type="project" value="InterPro"/>
</dbReference>
<evidence type="ECO:0000256" key="5">
    <source>
        <dbReference type="ARBA" id="ARBA00015872"/>
    </source>
</evidence>
<comment type="cofactor">
    <cofactor evidence="2">
        <name>FAD</name>
        <dbReference type="ChEBI" id="CHEBI:57692"/>
    </cofactor>
</comment>
<keyword evidence="8" id="KW-0560">Oxidoreductase</keyword>
<dbReference type="InterPro" id="IPR003953">
    <property type="entry name" value="FAD-dep_OxRdtase_2_FAD-bd"/>
</dbReference>
<evidence type="ECO:0000256" key="3">
    <source>
        <dbReference type="ARBA" id="ARBA00008040"/>
    </source>
</evidence>
<evidence type="ECO:0000256" key="9">
    <source>
        <dbReference type="ARBA" id="ARBA00049922"/>
    </source>
</evidence>
<dbReference type="RefSeq" id="WP_003689077.1">
    <property type="nucleotide sequence ID" value="NZ_AKKT01000082.1"/>
</dbReference>
<protein>
    <recommendedName>
        <fullName evidence="5">Urocanate reductase</fullName>
        <ecNumber evidence="4">1.3.99.33</ecNumber>
    </recommendedName>
</protein>
<comment type="catalytic activity">
    <reaction evidence="9">
        <text>dihydrourocanate + A = urocanate + AH2</text>
        <dbReference type="Rhea" id="RHEA:36059"/>
        <dbReference type="ChEBI" id="CHEBI:13193"/>
        <dbReference type="ChEBI" id="CHEBI:17499"/>
        <dbReference type="ChEBI" id="CHEBI:27247"/>
        <dbReference type="ChEBI" id="CHEBI:72991"/>
        <dbReference type="EC" id="1.3.99.33"/>
    </reaction>
</comment>
<feature type="domain" description="FMN-binding" evidence="10">
    <location>
        <begin position="10"/>
        <end position="84"/>
    </location>
</feature>